<reference evidence="2 3" key="1">
    <citation type="journal article" date="2002" name="J. Bacteriol.">
        <title>Genome sequence of Yersinia pestis KIM.</title>
        <authorList>
            <person name="Deng W."/>
            <person name="Burland V."/>
            <person name="Plunkett G.III."/>
            <person name="Boutin A."/>
            <person name="Mayhew G.F."/>
            <person name="Liss P."/>
            <person name="Perna N.T."/>
            <person name="Rose D.J."/>
            <person name="Mau B."/>
            <person name="Zhou S."/>
            <person name="Schwartz D.C."/>
            <person name="Fetherston J.D."/>
            <person name="Lindler L.E."/>
            <person name="Brubaker R.R."/>
            <person name="Plana G.V."/>
            <person name="Straley S.C."/>
            <person name="McDonough K.A."/>
            <person name="Nilles M.L."/>
            <person name="Matson J.S."/>
            <person name="Blattner F.R."/>
            <person name="Perry R.D."/>
        </authorList>
    </citation>
    <scope>NUCLEOTIDE SEQUENCE [LARGE SCALE GENOMIC DNA]</scope>
    <source>
        <strain evidence="3">KIM10+ / Biovar Mediaevalis</strain>
    </source>
</reference>
<dbReference type="EMBL" id="AE009952">
    <property type="protein sequence ID" value="AAM86393.1"/>
    <property type="molecule type" value="Genomic_DNA"/>
</dbReference>
<dbReference type="Proteomes" id="UP000002490">
    <property type="component" value="Chromosome"/>
</dbReference>
<feature type="region of interest" description="Disordered" evidence="1">
    <location>
        <begin position="1"/>
        <end position="23"/>
    </location>
</feature>
<feature type="compositionally biased region" description="Polar residues" evidence="1">
    <location>
        <begin position="13"/>
        <end position="23"/>
    </location>
</feature>
<name>Q8CKU4_YERPE</name>
<protein>
    <submittedName>
        <fullName evidence="2">Uncharacterized protein</fullName>
    </submittedName>
</protein>
<organism evidence="2 3">
    <name type="scientific">Yersinia pestis</name>
    <dbReference type="NCBI Taxonomy" id="632"/>
    <lineage>
        <taxon>Bacteria</taxon>
        <taxon>Pseudomonadati</taxon>
        <taxon>Pseudomonadota</taxon>
        <taxon>Gammaproteobacteria</taxon>
        <taxon>Enterobacterales</taxon>
        <taxon>Yersiniaceae</taxon>
        <taxon>Yersinia</taxon>
    </lineage>
</organism>
<sequence length="51" mass="5179">MPKSVNLAGSPAGAQSQNFGYTKTQHPPIGLNAVGLPDSAAIGWSVGSNHF</sequence>
<evidence type="ECO:0000256" key="1">
    <source>
        <dbReference type="SAM" id="MobiDB-lite"/>
    </source>
</evidence>
<accession>Q8CKU4</accession>
<gene>
    <name evidence="2" type="ordered locus">y2841</name>
</gene>
<dbReference type="KEGG" id="ypk:y2841"/>
<dbReference type="AlphaFoldDB" id="Q8CKU4"/>
<dbReference type="HOGENOM" id="CLU_3105573_0_0_6"/>
<proteinExistence type="predicted"/>
<evidence type="ECO:0000313" key="3">
    <source>
        <dbReference type="Proteomes" id="UP000002490"/>
    </source>
</evidence>
<evidence type="ECO:0000313" key="2">
    <source>
        <dbReference type="EMBL" id="AAM86393.1"/>
    </source>
</evidence>